<proteinExistence type="predicted"/>
<sequence length="62" mass="7194">MINNKPFRINNKQKIVDAAFDLSVKYGFDNVSMKQIQEAADIGAGSIYYHFKNKNEILEYYS</sequence>
<dbReference type="InterPro" id="IPR050624">
    <property type="entry name" value="HTH-type_Tx_Regulator"/>
</dbReference>
<feature type="domain" description="HTH tetR-type" evidence="3">
    <location>
        <begin position="9"/>
        <end position="62"/>
    </location>
</feature>
<keyword evidence="1 2" id="KW-0238">DNA-binding</keyword>
<gene>
    <name evidence="4" type="ORF">ALNOE001_16930</name>
</gene>
<dbReference type="PANTHER" id="PTHR43479:SF11">
    <property type="entry name" value="ACREF_ENVCD OPERON REPRESSOR-RELATED"/>
    <property type="match status" value="1"/>
</dbReference>
<dbReference type="PANTHER" id="PTHR43479">
    <property type="entry name" value="ACREF/ENVCD OPERON REPRESSOR-RELATED"/>
    <property type="match status" value="1"/>
</dbReference>
<evidence type="ECO:0000256" key="2">
    <source>
        <dbReference type="PROSITE-ProRule" id="PRU00335"/>
    </source>
</evidence>
<dbReference type="PROSITE" id="PS50977">
    <property type="entry name" value="HTH_TETR_2"/>
    <property type="match status" value="1"/>
</dbReference>
<dbReference type="Pfam" id="PF00440">
    <property type="entry name" value="TetR_N"/>
    <property type="match status" value="1"/>
</dbReference>
<evidence type="ECO:0000259" key="3">
    <source>
        <dbReference type="PROSITE" id="PS50977"/>
    </source>
</evidence>
<dbReference type="Proteomes" id="UP000253099">
    <property type="component" value="Unassembled WGS sequence"/>
</dbReference>
<evidence type="ECO:0000313" key="5">
    <source>
        <dbReference type="Proteomes" id="UP000253099"/>
    </source>
</evidence>
<protein>
    <recommendedName>
        <fullName evidence="3">HTH tetR-type domain-containing protein</fullName>
    </recommendedName>
</protein>
<reference evidence="4 5" key="1">
    <citation type="submission" date="2018-06" db="EMBL/GenBank/DDBJ databases">
        <title>Genomic insight into two independent archaeal endosymbiosis events.</title>
        <authorList>
            <person name="Lind A.E."/>
            <person name="Lewis W.H."/>
            <person name="Spang A."/>
            <person name="Guy L."/>
            <person name="Embley M.T."/>
            <person name="Ettema T.J.G."/>
        </authorList>
    </citation>
    <scope>NUCLEOTIDE SEQUENCE [LARGE SCALE GENOMIC DNA]</scope>
    <source>
        <strain evidence="4">NOE</strain>
    </source>
</reference>
<comment type="caution">
    <text evidence="4">The sequence shown here is derived from an EMBL/GenBank/DDBJ whole genome shotgun (WGS) entry which is preliminary data.</text>
</comment>
<dbReference type="SUPFAM" id="SSF46689">
    <property type="entry name" value="Homeodomain-like"/>
    <property type="match status" value="1"/>
</dbReference>
<accession>A0A366M8X4</accession>
<feature type="DNA-binding region" description="H-T-H motif" evidence="2">
    <location>
        <begin position="32"/>
        <end position="51"/>
    </location>
</feature>
<dbReference type="InterPro" id="IPR023772">
    <property type="entry name" value="DNA-bd_HTH_TetR-type_CS"/>
</dbReference>
<evidence type="ECO:0000256" key="1">
    <source>
        <dbReference type="ARBA" id="ARBA00023125"/>
    </source>
</evidence>
<dbReference type="InterPro" id="IPR001647">
    <property type="entry name" value="HTH_TetR"/>
</dbReference>
<dbReference type="PROSITE" id="PS01081">
    <property type="entry name" value="HTH_TETR_1"/>
    <property type="match status" value="1"/>
</dbReference>
<dbReference type="EMBL" id="NIZT01000057">
    <property type="protein sequence ID" value="RBQ22635.1"/>
    <property type="molecule type" value="Genomic_DNA"/>
</dbReference>
<organism evidence="4 5">
    <name type="scientific">Candidatus Methanobinarius endosymbioticus</name>
    <dbReference type="NCBI Taxonomy" id="2006182"/>
    <lineage>
        <taxon>Archaea</taxon>
        <taxon>Methanobacteriati</taxon>
        <taxon>Methanobacteriota</taxon>
        <taxon>Methanomada group</taxon>
        <taxon>Methanobacteria</taxon>
        <taxon>Methanobacteriales</taxon>
        <taxon>Methanobacteriaceae</taxon>
        <taxon>Candidatus Methanobinarius</taxon>
    </lineage>
</organism>
<keyword evidence="5" id="KW-1185">Reference proteome</keyword>
<dbReference type="AlphaFoldDB" id="A0A366M8X4"/>
<dbReference type="Gene3D" id="1.10.357.10">
    <property type="entry name" value="Tetracycline Repressor, domain 2"/>
    <property type="match status" value="1"/>
</dbReference>
<name>A0A366M8X4_9EURY</name>
<evidence type="ECO:0000313" key="4">
    <source>
        <dbReference type="EMBL" id="RBQ22635.1"/>
    </source>
</evidence>
<dbReference type="PRINTS" id="PR00455">
    <property type="entry name" value="HTHTETR"/>
</dbReference>
<dbReference type="GO" id="GO:0003677">
    <property type="term" value="F:DNA binding"/>
    <property type="evidence" value="ECO:0007669"/>
    <property type="project" value="UniProtKB-UniRule"/>
</dbReference>
<dbReference type="InterPro" id="IPR009057">
    <property type="entry name" value="Homeodomain-like_sf"/>
</dbReference>